<dbReference type="EMBL" id="QSUL01000020">
    <property type="protein sequence ID" value="RGN31245.1"/>
    <property type="molecule type" value="Genomic_DNA"/>
</dbReference>
<evidence type="ECO:0000313" key="2">
    <source>
        <dbReference type="Proteomes" id="UP000260983"/>
    </source>
</evidence>
<sequence>MGRFVTFIDIMVTHGYYNDMSDYFQFRPTAETERLMRNRGVLIRHTKRGCQFLIEDDRAGFLSGDELELTLQMQDHNFVFVTQLDDYRPQTFYRLALPEDSQEIDVVSALVSTEEQKESSHFCHITIKLTGKMLEEAKAGMPQEYLLGFCVAAYRWEYMFVPRCGSIDGSKTFLLEDLKGKFLFTLPEKHTNSSLGGMMWRIFSTSPIVCRKFQNCDLQLSEVLTEELSKLLSNAFFRDVQPEEFFRLPPKVLSEILPKILADRSLKKRIVSRFIPCPQPGKFRTDQRGCIREICYI</sequence>
<gene>
    <name evidence="1" type="ORF">DXB65_21285</name>
</gene>
<protein>
    <submittedName>
        <fullName evidence="1">Uncharacterized protein</fullName>
    </submittedName>
</protein>
<dbReference type="AlphaFoldDB" id="A0A3E5B186"/>
<dbReference type="RefSeq" id="WP_117725484.1">
    <property type="nucleotide sequence ID" value="NZ_QSUL01000020.1"/>
</dbReference>
<organism evidence="1 2">
    <name type="scientific">Bacteroides oleiciplenus</name>
    <dbReference type="NCBI Taxonomy" id="626931"/>
    <lineage>
        <taxon>Bacteria</taxon>
        <taxon>Pseudomonadati</taxon>
        <taxon>Bacteroidota</taxon>
        <taxon>Bacteroidia</taxon>
        <taxon>Bacteroidales</taxon>
        <taxon>Bacteroidaceae</taxon>
        <taxon>Bacteroides</taxon>
    </lineage>
</organism>
<dbReference type="Proteomes" id="UP000260983">
    <property type="component" value="Unassembled WGS sequence"/>
</dbReference>
<evidence type="ECO:0000313" key="1">
    <source>
        <dbReference type="EMBL" id="RGN31245.1"/>
    </source>
</evidence>
<accession>A0A3E5B186</accession>
<name>A0A3E5B186_9BACE</name>
<proteinExistence type="predicted"/>
<comment type="caution">
    <text evidence="1">The sequence shown here is derived from an EMBL/GenBank/DDBJ whole genome shotgun (WGS) entry which is preliminary data.</text>
</comment>
<reference evidence="1 2" key="1">
    <citation type="submission" date="2018-08" db="EMBL/GenBank/DDBJ databases">
        <title>A genome reference for cultivated species of the human gut microbiota.</title>
        <authorList>
            <person name="Zou Y."/>
            <person name="Xue W."/>
            <person name="Luo G."/>
        </authorList>
    </citation>
    <scope>NUCLEOTIDE SEQUENCE [LARGE SCALE GENOMIC DNA]</scope>
    <source>
        <strain evidence="1 2">OM05-15BH</strain>
    </source>
</reference>